<dbReference type="Pfam" id="PF02657">
    <property type="entry name" value="SufE"/>
    <property type="match status" value="1"/>
</dbReference>
<dbReference type="Proteomes" id="UP001161406">
    <property type="component" value="Unassembled WGS sequence"/>
</dbReference>
<evidence type="ECO:0000256" key="1">
    <source>
        <dbReference type="ARBA" id="ARBA00010282"/>
    </source>
</evidence>
<organism evidence="3 4">
    <name type="scientific">Devosia yakushimensis</name>
    <dbReference type="NCBI Taxonomy" id="470028"/>
    <lineage>
        <taxon>Bacteria</taxon>
        <taxon>Pseudomonadati</taxon>
        <taxon>Pseudomonadota</taxon>
        <taxon>Alphaproteobacteria</taxon>
        <taxon>Hyphomicrobiales</taxon>
        <taxon>Devosiaceae</taxon>
        <taxon>Devosia</taxon>
    </lineage>
</organism>
<reference evidence="3" key="2">
    <citation type="submission" date="2023-01" db="EMBL/GenBank/DDBJ databases">
        <title>Draft genome sequence of Devosia yakushimensis strain NBRC 103855.</title>
        <authorList>
            <person name="Sun Q."/>
            <person name="Mori K."/>
        </authorList>
    </citation>
    <scope>NUCLEOTIDE SEQUENCE</scope>
    <source>
        <strain evidence="3">NBRC 103855</strain>
    </source>
</reference>
<dbReference type="SUPFAM" id="SSF82649">
    <property type="entry name" value="SufE/NifU"/>
    <property type="match status" value="1"/>
</dbReference>
<comment type="similarity">
    <text evidence="1">Belongs to the SufE family.</text>
</comment>
<proteinExistence type="inferred from homology"/>
<sequence>MTEPQAFQDIAENLSFLDDWEDRYRYIIELGQALPKLTEAERSPENKVHGCVSQVWLAAQTAERDGQTILSYRGESDAMIVQGLVAVLLALYSGRPAGEIAETDAIALFDKLGLREHLTTQRSNGLVAMVNRIRGEAKALR</sequence>
<keyword evidence="4" id="KW-1185">Reference proteome</keyword>
<dbReference type="PANTHER" id="PTHR43597:SF5">
    <property type="entry name" value="SUFE-LIKE PROTEIN 2, CHLOROPLASTIC"/>
    <property type="match status" value="1"/>
</dbReference>
<dbReference type="PANTHER" id="PTHR43597">
    <property type="entry name" value="SULFUR ACCEPTOR PROTEIN CSDE"/>
    <property type="match status" value="1"/>
</dbReference>
<evidence type="ECO:0000313" key="4">
    <source>
        <dbReference type="Proteomes" id="UP001161406"/>
    </source>
</evidence>
<feature type="domain" description="Fe-S metabolism associated" evidence="2">
    <location>
        <begin position="12"/>
        <end position="134"/>
    </location>
</feature>
<evidence type="ECO:0000259" key="2">
    <source>
        <dbReference type="Pfam" id="PF02657"/>
    </source>
</evidence>
<gene>
    <name evidence="3" type="ORF">GCM10007913_22370</name>
</gene>
<name>A0ABQ5UDZ1_9HYPH</name>
<accession>A0ABQ5UDZ1</accession>
<dbReference type="RefSeq" id="WP_284390808.1">
    <property type="nucleotide sequence ID" value="NZ_BSNG01000001.1"/>
</dbReference>
<evidence type="ECO:0000313" key="3">
    <source>
        <dbReference type="EMBL" id="GLQ10305.1"/>
    </source>
</evidence>
<comment type="caution">
    <text evidence="3">The sequence shown here is derived from an EMBL/GenBank/DDBJ whole genome shotgun (WGS) entry which is preliminary data.</text>
</comment>
<reference evidence="3" key="1">
    <citation type="journal article" date="2014" name="Int. J. Syst. Evol. Microbiol.">
        <title>Complete genome of a new Firmicutes species belonging to the dominant human colonic microbiota ('Ruminococcus bicirculans') reveals two chromosomes and a selective capacity to utilize plant glucans.</title>
        <authorList>
            <consortium name="NISC Comparative Sequencing Program"/>
            <person name="Wegmann U."/>
            <person name="Louis P."/>
            <person name="Goesmann A."/>
            <person name="Henrissat B."/>
            <person name="Duncan S.H."/>
            <person name="Flint H.J."/>
        </authorList>
    </citation>
    <scope>NUCLEOTIDE SEQUENCE</scope>
    <source>
        <strain evidence="3">NBRC 103855</strain>
    </source>
</reference>
<dbReference type="InterPro" id="IPR003808">
    <property type="entry name" value="Fe-S_metab-assoc_dom"/>
</dbReference>
<dbReference type="Gene3D" id="3.90.1010.10">
    <property type="match status" value="1"/>
</dbReference>
<protein>
    <submittedName>
        <fullName evidence="3">Cysteine desulfurization protein SufE</fullName>
    </submittedName>
</protein>
<dbReference type="EMBL" id="BSNG01000001">
    <property type="protein sequence ID" value="GLQ10305.1"/>
    <property type="molecule type" value="Genomic_DNA"/>
</dbReference>